<dbReference type="Proteomes" id="UP000440578">
    <property type="component" value="Unassembled WGS sequence"/>
</dbReference>
<dbReference type="PROSITE" id="PS00031">
    <property type="entry name" value="NUCLEAR_REC_DBD_1"/>
    <property type="match status" value="1"/>
</dbReference>
<keyword evidence="2" id="KW-0863">Zinc-finger</keyword>
<accession>A0A6A4WQL6</accession>
<dbReference type="EMBL" id="VIIS01000438">
    <property type="protein sequence ID" value="KAF0309075.1"/>
    <property type="molecule type" value="Genomic_DNA"/>
</dbReference>
<dbReference type="GO" id="GO:0000122">
    <property type="term" value="P:negative regulation of transcription by RNA polymerase II"/>
    <property type="evidence" value="ECO:0007669"/>
    <property type="project" value="TreeGrafter"/>
</dbReference>
<evidence type="ECO:0000256" key="1">
    <source>
        <dbReference type="ARBA" id="ARBA00022723"/>
    </source>
</evidence>
<feature type="domain" description="Nuclear receptor" evidence="9">
    <location>
        <begin position="48"/>
        <end position="109"/>
    </location>
</feature>
<dbReference type="InterPro" id="IPR050234">
    <property type="entry name" value="Nuclear_hormone_rcpt_NR1"/>
</dbReference>
<keyword evidence="11" id="KW-1185">Reference proteome</keyword>
<dbReference type="GO" id="GO:0008270">
    <property type="term" value="F:zinc ion binding"/>
    <property type="evidence" value="ECO:0007669"/>
    <property type="project" value="UniProtKB-KW"/>
</dbReference>
<evidence type="ECO:0000256" key="3">
    <source>
        <dbReference type="ARBA" id="ARBA00022833"/>
    </source>
</evidence>
<keyword evidence="7 10" id="KW-0675">Receptor</keyword>
<dbReference type="GO" id="GO:0030154">
    <property type="term" value="P:cell differentiation"/>
    <property type="evidence" value="ECO:0007669"/>
    <property type="project" value="TreeGrafter"/>
</dbReference>
<dbReference type="GO" id="GO:0004879">
    <property type="term" value="F:nuclear receptor activity"/>
    <property type="evidence" value="ECO:0007669"/>
    <property type="project" value="TreeGrafter"/>
</dbReference>
<protein>
    <submittedName>
        <fullName evidence="10">Vitamin D3 receptor</fullName>
    </submittedName>
</protein>
<dbReference type="PROSITE" id="PS51030">
    <property type="entry name" value="NUCLEAR_REC_DBD_2"/>
    <property type="match status" value="1"/>
</dbReference>
<keyword evidence="8" id="KW-0539">Nucleus</keyword>
<evidence type="ECO:0000256" key="6">
    <source>
        <dbReference type="ARBA" id="ARBA00023163"/>
    </source>
</evidence>
<keyword evidence="4" id="KW-0805">Transcription regulation</keyword>
<reference evidence="10 11" key="1">
    <citation type="submission" date="2019-07" db="EMBL/GenBank/DDBJ databases">
        <title>Draft genome assembly of a fouling barnacle, Amphibalanus amphitrite (Darwin, 1854): The first reference genome for Thecostraca.</title>
        <authorList>
            <person name="Kim W."/>
        </authorList>
    </citation>
    <scope>NUCLEOTIDE SEQUENCE [LARGE SCALE GENOMIC DNA]</scope>
    <source>
        <strain evidence="10">SNU_AA5</strain>
        <tissue evidence="10">Soma without cirri and trophi</tissue>
    </source>
</reference>
<keyword evidence="6" id="KW-0804">Transcription</keyword>
<evidence type="ECO:0000313" key="11">
    <source>
        <dbReference type="Proteomes" id="UP000440578"/>
    </source>
</evidence>
<dbReference type="InterPro" id="IPR001628">
    <property type="entry name" value="Znf_hrmn_rcpt"/>
</dbReference>
<dbReference type="AlphaFoldDB" id="A0A6A4WQL6"/>
<dbReference type="SMART" id="SM00399">
    <property type="entry name" value="ZnF_C4"/>
    <property type="match status" value="1"/>
</dbReference>
<dbReference type="OrthoDB" id="6159439at2759"/>
<name>A0A6A4WQL6_AMPAM</name>
<keyword evidence="1" id="KW-0479">Metal-binding</keyword>
<comment type="caution">
    <text evidence="10">The sequence shown here is derived from an EMBL/GenBank/DDBJ whole genome shotgun (WGS) entry which is preliminary data.</text>
</comment>
<dbReference type="Gene3D" id="3.30.50.10">
    <property type="entry name" value="Erythroid Transcription Factor GATA-1, subunit A"/>
    <property type="match status" value="1"/>
</dbReference>
<dbReference type="Pfam" id="PF00105">
    <property type="entry name" value="zf-C4"/>
    <property type="match status" value="1"/>
</dbReference>
<proteinExistence type="predicted"/>
<gene>
    <name evidence="10" type="primary">Vdr_0</name>
    <name evidence="10" type="ORF">FJT64_019763</name>
</gene>
<dbReference type="PANTHER" id="PTHR24082">
    <property type="entry name" value="NUCLEAR HORMONE RECEPTOR"/>
    <property type="match status" value="1"/>
</dbReference>
<organism evidence="10 11">
    <name type="scientific">Amphibalanus amphitrite</name>
    <name type="common">Striped barnacle</name>
    <name type="synonym">Balanus amphitrite</name>
    <dbReference type="NCBI Taxonomy" id="1232801"/>
    <lineage>
        <taxon>Eukaryota</taxon>
        <taxon>Metazoa</taxon>
        <taxon>Ecdysozoa</taxon>
        <taxon>Arthropoda</taxon>
        <taxon>Crustacea</taxon>
        <taxon>Multicrustacea</taxon>
        <taxon>Cirripedia</taxon>
        <taxon>Thoracica</taxon>
        <taxon>Thoracicalcarea</taxon>
        <taxon>Balanomorpha</taxon>
        <taxon>Balanoidea</taxon>
        <taxon>Balanidae</taxon>
        <taxon>Amphibalaninae</taxon>
        <taxon>Amphibalanus</taxon>
    </lineage>
</organism>
<dbReference type="PRINTS" id="PR00047">
    <property type="entry name" value="STROIDFINGER"/>
</dbReference>
<evidence type="ECO:0000256" key="7">
    <source>
        <dbReference type="ARBA" id="ARBA00023170"/>
    </source>
</evidence>
<evidence type="ECO:0000256" key="4">
    <source>
        <dbReference type="ARBA" id="ARBA00023015"/>
    </source>
</evidence>
<evidence type="ECO:0000256" key="5">
    <source>
        <dbReference type="ARBA" id="ARBA00023125"/>
    </source>
</evidence>
<keyword evidence="3" id="KW-0862">Zinc</keyword>
<dbReference type="PANTHER" id="PTHR24082:SF482">
    <property type="entry name" value="NUCLEAR RECEPTOR"/>
    <property type="match status" value="1"/>
</dbReference>
<keyword evidence="5" id="KW-0238">DNA-binding</keyword>
<dbReference type="SUPFAM" id="SSF57716">
    <property type="entry name" value="Glucocorticoid receptor-like (DNA-binding domain)"/>
    <property type="match status" value="1"/>
</dbReference>
<evidence type="ECO:0000313" key="10">
    <source>
        <dbReference type="EMBL" id="KAF0309075.1"/>
    </source>
</evidence>
<evidence type="ECO:0000256" key="8">
    <source>
        <dbReference type="ARBA" id="ARBA00023242"/>
    </source>
</evidence>
<evidence type="ECO:0000259" key="9">
    <source>
        <dbReference type="PROSITE" id="PS51030"/>
    </source>
</evidence>
<dbReference type="InterPro" id="IPR013088">
    <property type="entry name" value="Znf_NHR/GATA"/>
</dbReference>
<sequence length="109" mass="11375">MSFMLMTVIEGGAAAKTASKAAAGAEGAASTATKSSTAPAKPLAKPAQKVCGVCGERAKSHHFGGMACDSCKAFFRRSVQSEACNHFRCSYDGCCHITISTRKSCQFCR</sequence>
<dbReference type="GO" id="GO:0045944">
    <property type="term" value="P:positive regulation of transcription by RNA polymerase II"/>
    <property type="evidence" value="ECO:0007669"/>
    <property type="project" value="TreeGrafter"/>
</dbReference>
<evidence type="ECO:0000256" key="2">
    <source>
        <dbReference type="ARBA" id="ARBA00022771"/>
    </source>
</evidence>
<dbReference type="GO" id="GO:0000978">
    <property type="term" value="F:RNA polymerase II cis-regulatory region sequence-specific DNA binding"/>
    <property type="evidence" value="ECO:0007669"/>
    <property type="project" value="TreeGrafter"/>
</dbReference>